<dbReference type="EnsemblPlants" id="Bo6g113120.1">
    <property type="protein sequence ID" value="Bo6g113120.1"/>
    <property type="gene ID" value="Bo6g113120"/>
</dbReference>
<sequence>MLGLRLWQAVAQKAPSWPASVSDLGWSESILSETIFGLATDLLFLWRLASLFLSLLFPVCPAILRLDFPAKFSKSVKKRVISAQPPCVHLSHA</sequence>
<evidence type="ECO:0000256" key="1">
    <source>
        <dbReference type="SAM" id="Phobius"/>
    </source>
</evidence>
<evidence type="ECO:0000313" key="2">
    <source>
        <dbReference type="EnsemblPlants" id="Bo6g113120.1"/>
    </source>
</evidence>
<dbReference type="AlphaFoldDB" id="A0A0D3CZW4"/>
<protein>
    <submittedName>
        <fullName evidence="2">Uncharacterized protein</fullName>
    </submittedName>
</protein>
<dbReference type="Gramene" id="Bo6g113120.1">
    <property type="protein sequence ID" value="Bo6g113120.1"/>
    <property type="gene ID" value="Bo6g113120"/>
</dbReference>
<keyword evidence="1" id="KW-1133">Transmembrane helix</keyword>
<reference evidence="2" key="2">
    <citation type="submission" date="2015-03" db="UniProtKB">
        <authorList>
            <consortium name="EnsemblPlants"/>
        </authorList>
    </citation>
    <scope>IDENTIFICATION</scope>
</reference>
<feature type="transmembrane region" description="Helical" evidence="1">
    <location>
        <begin position="44"/>
        <end position="64"/>
    </location>
</feature>
<evidence type="ECO:0000313" key="3">
    <source>
        <dbReference type="Proteomes" id="UP000032141"/>
    </source>
</evidence>
<keyword evidence="1" id="KW-0472">Membrane</keyword>
<accession>A0A0D3CZW4</accession>
<organism evidence="2 3">
    <name type="scientific">Brassica oleracea var. oleracea</name>
    <dbReference type="NCBI Taxonomy" id="109376"/>
    <lineage>
        <taxon>Eukaryota</taxon>
        <taxon>Viridiplantae</taxon>
        <taxon>Streptophyta</taxon>
        <taxon>Embryophyta</taxon>
        <taxon>Tracheophyta</taxon>
        <taxon>Spermatophyta</taxon>
        <taxon>Magnoliopsida</taxon>
        <taxon>eudicotyledons</taxon>
        <taxon>Gunneridae</taxon>
        <taxon>Pentapetalae</taxon>
        <taxon>rosids</taxon>
        <taxon>malvids</taxon>
        <taxon>Brassicales</taxon>
        <taxon>Brassicaceae</taxon>
        <taxon>Brassiceae</taxon>
        <taxon>Brassica</taxon>
    </lineage>
</organism>
<dbReference type="HOGENOM" id="CLU_2402726_0_0_1"/>
<proteinExistence type="predicted"/>
<keyword evidence="1" id="KW-0812">Transmembrane</keyword>
<dbReference type="Proteomes" id="UP000032141">
    <property type="component" value="Chromosome C6"/>
</dbReference>
<keyword evidence="3" id="KW-1185">Reference proteome</keyword>
<reference evidence="2 3" key="1">
    <citation type="journal article" date="2014" name="Genome Biol.">
        <title>Transcriptome and methylome profiling reveals relics of genome dominance in the mesopolyploid Brassica oleracea.</title>
        <authorList>
            <person name="Parkin I.A."/>
            <person name="Koh C."/>
            <person name="Tang H."/>
            <person name="Robinson S.J."/>
            <person name="Kagale S."/>
            <person name="Clarke W.E."/>
            <person name="Town C.D."/>
            <person name="Nixon J."/>
            <person name="Krishnakumar V."/>
            <person name="Bidwell S.L."/>
            <person name="Denoeud F."/>
            <person name="Belcram H."/>
            <person name="Links M.G."/>
            <person name="Just J."/>
            <person name="Clarke C."/>
            <person name="Bender T."/>
            <person name="Huebert T."/>
            <person name="Mason A.S."/>
            <person name="Pires J.C."/>
            <person name="Barker G."/>
            <person name="Moore J."/>
            <person name="Walley P.G."/>
            <person name="Manoli S."/>
            <person name="Batley J."/>
            <person name="Edwards D."/>
            <person name="Nelson M.N."/>
            <person name="Wang X."/>
            <person name="Paterson A.H."/>
            <person name="King G."/>
            <person name="Bancroft I."/>
            <person name="Chalhoub B."/>
            <person name="Sharpe A.G."/>
        </authorList>
    </citation>
    <scope>NUCLEOTIDE SEQUENCE</scope>
    <source>
        <strain evidence="2 3">cv. TO1000</strain>
    </source>
</reference>
<name>A0A0D3CZW4_BRAOL</name>